<organism evidence="1 2">
    <name type="scientific">Vibrio anguillarum</name>
    <name type="common">Listonella anguillarum</name>
    <dbReference type="NCBI Taxonomy" id="55601"/>
    <lineage>
        <taxon>Bacteria</taxon>
        <taxon>Pseudomonadati</taxon>
        <taxon>Pseudomonadota</taxon>
        <taxon>Gammaproteobacteria</taxon>
        <taxon>Vibrionales</taxon>
        <taxon>Vibrionaceae</taxon>
        <taxon>Vibrio</taxon>
    </lineage>
</organism>
<dbReference type="AlphaFoldDB" id="A0A289GD85"/>
<accession>A0A289GD85</accession>
<dbReference type="RefSeq" id="WP_019282452.1">
    <property type="nucleotide sequence ID" value="NZ_CP022468.1"/>
</dbReference>
<gene>
    <name evidence="1" type="ORF">DYL72_02015</name>
</gene>
<dbReference type="Proteomes" id="UP000256923">
    <property type="component" value="Chromosome 1"/>
</dbReference>
<proteinExistence type="predicted"/>
<name>A0A289GD85_VIBAN</name>
<dbReference type="EMBL" id="CP034672">
    <property type="protein sequence ID" value="AZS23956.1"/>
    <property type="molecule type" value="Genomic_DNA"/>
</dbReference>
<sequence length="185" mass="20994">MRRLLTILSAIVLLTYPLAVYFGINQFGLQAIGGFLAAIFALRILSGWQAKLQELKQLAWLSGFVGITLVTLGMLFQQHGWLLFYPVVVNICLLALFALSLTQPQTVIERLARLQEPELPQSGIEYTRTVTKVWCLYFIMNGAIALYTCFQSIEIWTLYNGLISYLLAGSLFVTEWLVRQRIRKG</sequence>
<protein>
    <submittedName>
        <fullName evidence="1">DNA gyrase subunit B</fullName>
    </submittedName>
</protein>
<evidence type="ECO:0000313" key="1">
    <source>
        <dbReference type="EMBL" id="AZS23956.1"/>
    </source>
</evidence>
<evidence type="ECO:0000313" key="2">
    <source>
        <dbReference type="Proteomes" id="UP000256923"/>
    </source>
</evidence>
<reference evidence="1 2" key="1">
    <citation type="submission" date="2018-12" db="EMBL/GenBank/DDBJ databases">
        <title>Characterization and Draft Genome of Vibrio anguillarum J360 Marine Pathogen Isolated from an Outbreak in Lumpfish (Cyclopterus lumpus).</title>
        <authorList>
            <person name="Vasquez J.I."/>
            <person name="Cao T."/>
            <person name="Chakraborty S."/>
            <person name="Gnanagobal H."/>
            <person name="Wescot J."/>
            <person name="Boyce D."/>
            <person name="Santander J."/>
        </authorList>
    </citation>
    <scope>NUCLEOTIDE SEQUENCE [LARGE SCALE GENOMIC DNA]</scope>
    <source>
        <strain evidence="1 2">J360</strain>
    </source>
</reference>